<proteinExistence type="predicted"/>
<name>A0ABR1RVZ6_9PEZI</name>
<keyword evidence="3" id="KW-1185">Reference proteome</keyword>
<comment type="caution">
    <text evidence="2">The sequence shown here is derived from an EMBL/GenBank/DDBJ whole genome shotgun (WGS) entry which is preliminary data.</text>
</comment>
<sequence>MPRVLAWLRQVFQDFYHNSASLLLIAGTCSYNGALCHFTIEPIQEILEHQDDIDKVRGLLIKFHNLKRQELTFVERAALLASAAVIGVFSWPGTATSFWLCPTLWYSSLWLSIFALISSSQLRLIEQLPRTTEVANSLGNEDVYRLMLSVVRRDRNNETERTLEGNLPPCFKADAALTWVWQSPVMLMSYSWVLFLVGYLCYIVTPLIPRSWEATRPIIEI</sequence>
<keyword evidence="1" id="KW-1133">Transmembrane helix</keyword>
<dbReference type="Proteomes" id="UP001444661">
    <property type="component" value="Unassembled WGS sequence"/>
</dbReference>
<accession>A0ABR1RVZ6</accession>
<organism evidence="2 3">
    <name type="scientific">Apiospora rasikravindrae</name>
    <dbReference type="NCBI Taxonomy" id="990691"/>
    <lineage>
        <taxon>Eukaryota</taxon>
        <taxon>Fungi</taxon>
        <taxon>Dikarya</taxon>
        <taxon>Ascomycota</taxon>
        <taxon>Pezizomycotina</taxon>
        <taxon>Sordariomycetes</taxon>
        <taxon>Xylariomycetidae</taxon>
        <taxon>Amphisphaeriales</taxon>
        <taxon>Apiosporaceae</taxon>
        <taxon>Apiospora</taxon>
    </lineage>
</organism>
<gene>
    <name evidence="2" type="ORF">PG993_012861</name>
</gene>
<evidence type="ECO:0000256" key="1">
    <source>
        <dbReference type="SAM" id="Phobius"/>
    </source>
</evidence>
<keyword evidence="1" id="KW-0472">Membrane</keyword>
<feature type="transmembrane region" description="Helical" evidence="1">
    <location>
        <begin position="73"/>
        <end position="91"/>
    </location>
</feature>
<reference evidence="2 3" key="1">
    <citation type="submission" date="2023-01" db="EMBL/GenBank/DDBJ databases">
        <title>Analysis of 21 Apiospora genomes using comparative genomics revels a genus with tremendous synthesis potential of carbohydrate active enzymes and secondary metabolites.</title>
        <authorList>
            <person name="Sorensen T."/>
        </authorList>
    </citation>
    <scope>NUCLEOTIDE SEQUENCE [LARGE SCALE GENOMIC DNA]</scope>
    <source>
        <strain evidence="2 3">CBS 33761</strain>
    </source>
</reference>
<keyword evidence="1" id="KW-0812">Transmembrane</keyword>
<evidence type="ECO:0000313" key="3">
    <source>
        <dbReference type="Proteomes" id="UP001444661"/>
    </source>
</evidence>
<feature type="transmembrane region" description="Helical" evidence="1">
    <location>
        <begin position="187"/>
        <end position="208"/>
    </location>
</feature>
<dbReference type="EMBL" id="JAQQWK010000012">
    <property type="protein sequence ID" value="KAK8022094.1"/>
    <property type="molecule type" value="Genomic_DNA"/>
</dbReference>
<evidence type="ECO:0000313" key="2">
    <source>
        <dbReference type="EMBL" id="KAK8022094.1"/>
    </source>
</evidence>
<protein>
    <submittedName>
        <fullName evidence="2">Uncharacterized protein</fullName>
    </submittedName>
</protein>